<organism evidence="1 2">
    <name type="scientific">Polarella glacialis</name>
    <name type="common">Dinoflagellate</name>
    <dbReference type="NCBI Taxonomy" id="89957"/>
    <lineage>
        <taxon>Eukaryota</taxon>
        <taxon>Sar</taxon>
        <taxon>Alveolata</taxon>
        <taxon>Dinophyceae</taxon>
        <taxon>Suessiales</taxon>
        <taxon>Suessiaceae</taxon>
        <taxon>Polarella</taxon>
    </lineage>
</organism>
<accession>A0A813G2U7</accession>
<evidence type="ECO:0000313" key="1">
    <source>
        <dbReference type="EMBL" id="CAE8620622.1"/>
    </source>
</evidence>
<sequence>MVSDWHRALPPPYWKQNAGSVGQGDPAAYLFYGQGTADLEERLQGMGYKTLRAPEGANISSYFQALQKAAVAIIPPLRTMSRPSCGQAIADAAIAGCVPTFSPRTKIFARLLNPAFLSYRTEEELISKLKLLRDNPHWFELLSKEVCRRLRYVDTAFVEDPLATGAATCGLTEFEGEGAGALGDQHVDLFSLRCRCCCCCCCCCCWLNHPRWPEVNGFRANNNNFNPVIFDIFLMGSSVYKCRDPFAIVRRRSIFKKGRSVASGGRRRREQSEAV</sequence>
<gene>
    <name evidence="1" type="ORF">PGLA1383_LOCUS38168</name>
</gene>
<name>A0A813G2U7_POLGL</name>
<comment type="caution">
    <text evidence="1">The sequence shown here is derived from an EMBL/GenBank/DDBJ whole genome shotgun (WGS) entry which is preliminary data.</text>
</comment>
<proteinExistence type="predicted"/>
<reference evidence="1" key="1">
    <citation type="submission" date="2021-02" db="EMBL/GenBank/DDBJ databases">
        <authorList>
            <person name="Dougan E. K."/>
            <person name="Rhodes N."/>
            <person name="Thang M."/>
            <person name="Chan C."/>
        </authorList>
    </citation>
    <scope>NUCLEOTIDE SEQUENCE</scope>
</reference>
<evidence type="ECO:0000313" key="2">
    <source>
        <dbReference type="Proteomes" id="UP000654075"/>
    </source>
</evidence>
<protein>
    <submittedName>
        <fullName evidence="1">Uncharacterized protein</fullName>
    </submittedName>
</protein>
<dbReference type="Proteomes" id="UP000654075">
    <property type="component" value="Unassembled WGS sequence"/>
</dbReference>
<dbReference type="AlphaFoldDB" id="A0A813G2U7"/>
<dbReference type="EMBL" id="CAJNNV010027532">
    <property type="protein sequence ID" value="CAE8620622.1"/>
    <property type="molecule type" value="Genomic_DNA"/>
</dbReference>
<keyword evidence="2" id="KW-1185">Reference proteome</keyword>